<organism evidence="2 3">
    <name type="scientific">Roseburia inulinivorans</name>
    <dbReference type="NCBI Taxonomy" id="360807"/>
    <lineage>
        <taxon>Bacteria</taxon>
        <taxon>Bacillati</taxon>
        <taxon>Bacillota</taxon>
        <taxon>Clostridia</taxon>
        <taxon>Lachnospirales</taxon>
        <taxon>Lachnospiraceae</taxon>
        <taxon>Roseburia</taxon>
    </lineage>
</organism>
<sequence>MINRIIEKDKKQLEVRMQEKQIKNDKLSNIYKELINIVNSYPDRSPNDVLRNIEFAPSYSMEKFESVIEILNIQIEDYKRQLNFEHLKRERRYDIGNQISNRECAIKKINKIRDDYFLAEEKYRKFNKEDKASFDLYAGQEVKNKLREFNVVKKNTFISGLYVGEDPDSLNNSINKAREQLIESMRNDLKIEKS</sequence>
<gene>
    <name evidence="2" type="ORF">ERS852444_02532</name>
</gene>
<dbReference type="Proteomes" id="UP000095453">
    <property type="component" value="Unassembled WGS sequence"/>
</dbReference>
<dbReference type="EMBL" id="CYXX01000021">
    <property type="protein sequence ID" value="CUN22050.1"/>
    <property type="molecule type" value="Genomic_DNA"/>
</dbReference>
<proteinExistence type="predicted"/>
<dbReference type="AlphaFoldDB" id="A0A173V5N7"/>
<feature type="coiled-coil region" evidence="1">
    <location>
        <begin position="3"/>
        <end position="30"/>
    </location>
</feature>
<evidence type="ECO:0000313" key="2">
    <source>
        <dbReference type="EMBL" id="CUN22050.1"/>
    </source>
</evidence>
<evidence type="ECO:0000313" key="3">
    <source>
        <dbReference type="Proteomes" id="UP000095453"/>
    </source>
</evidence>
<accession>A0A173V5N7</accession>
<evidence type="ECO:0000256" key="1">
    <source>
        <dbReference type="SAM" id="Coils"/>
    </source>
</evidence>
<dbReference type="RefSeq" id="WP_055170405.1">
    <property type="nucleotide sequence ID" value="NZ_CYXX01000021.1"/>
</dbReference>
<protein>
    <submittedName>
        <fullName evidence="2">Uncharacterized protein</fullName>
    </submittedName>
</protein>
<reference evidence="2 3" key="1">
    <citation type="submission" date="2015-09" db="EMBL/GenBank/DDBJ databases">
        <authorList>
            <consortium name="Pathogen Informatics"/>
        </authorList>
    </citation>
    <scope>NUCLEOTIDE SEQUENCE [LARGE SCALE GENOMIC DNA]</scope>
    <source>
        <strain evidence="2 3">2789STDY5608887</strain>
    </source>
</reference>
<keyword evidence="1" id="KW-0175">Coiled coil</keyword>
<name>A0A173V5N7_9FIRM</name>